<reference evidence="1 2" key="1">
    <citation type="submission" date="2024-09" db="EMBL/GenBank/DDBJ databases">
        <authorList>
            <person name="Sun Q."/>
            <person name="Mori K."/>
        </authorList>
    </citation>
    <scope>NUCLEOTIDE SEQUENCE [LARGE SCALE GENOMIC DNA]</scope>
    <source>
        <strain evidence="1 2">CECT 8300</strain>
    </source>
</reference>
<dbReference type="EMBL" id="JBHMFA010000006">
    <property type="protein sequence ID" value="MFB9105465.1"/>
    <property type="molecule type" value="Genomic_DNA"/>
</dbReference>
<protein>
    <submittedName>
        <fullName evidence="1">Cell wall anchor protein</fullName>
    </submittedName>
</protein>
<gene>
    <name evidence="1" type="ORF">ACFFU1_11180</name>
</gene>
<dbReference type="RefSeq" id="WP_290268147.1">
    <property type="nucleotide sequence ID" value="NZ_JAUFQP010000001.1"/>
</dbReference>
<evidence type="ECO:0000313" key="1">
    <source>
        <dbReference type="EMBL" id="MFB9105465.1"/>
    </source>
</evidence>
<sequence>MKTYRIVFVLLFLFQFNTYSQVGIGTIDPHVSSILEMESTTQGVLTPRMTTLQKNAIATAVEGLLVFDTDEDAFYYFDSSAWVKLEGSVTRDNYKLVKSIADLSDELVGGKYVLNEDYVYEINGTITFDYPIDLNGANMIGEDTGEDILINGTGGALFSGATGGRLKDLLIRGNGQQVFDITGTGSENVIGYSIVITGASSIGTLSDLGVVFFSVLQMVGSDDGLSVSNINSFFVQSIFWTSNTGTCLTLSGSFGNLQIANGRIVVESGDTGIDVSADPTITISASLTGVNISGAGDRVNGYVGNTYPGYNFTNDWDVDCPGIPVETDSNAVGDANLNFSSGTGQNTTFSGNSVANKIQGTTVSNNLFRFSRDGNNRLVYEGKQKRYFTVTSSVSFQGVAPQSDGDTYVFYVAKGDSGDTVATPVLETGTARQLGSNTDIGAVAVVGTVELSPGDFIEIWVENYFQDDTLYIASINTVIR</sequence>
<organism evidence="1 2">
    <name type="scientific">Algibacter miyuki</name>
    <dbReference type="NCBI Taxonomy" id="1306933"/>
    <lineage>
        <taxon>Bacteria</taxon>
        <taxon>Pseudomonadati</taxon>
        <taxon>Bacteroidota</taxon>
        <taxon>Flavobacteriia</taxon>
        <taxon>Flavobacteriales</taxon>
        <taxon>Flavobacteriaceae</taxon>
        <taxon>Algibacter</taxon>
    </lineage>
</organism>
<proteinExistence type="predicted"/>
<accession>A0ABV5H0P0</accession>
<dbReference type="Proteomes" id="UP001589590">
    <property type="component" value="Unassembled WGS sequence"/>
</dbReference>
<name>A0ABV5H0P0_9FLAO</name>
<keyword evidence="2" id="KW-1185">Reference proteome</keyword>
<evidence type="ECO:0000313" key="2">
    <source>
        <dbReference type="Proteomes" id="UP001589590"/>
    </source>
</evidence>
<comment type="caution">
    <text evidence="1">The sequence shown here is derived from an EMBL/GenBank/DDBJ whole genome shotgun (WGS) entry which is preliminary data.</text>
</comment>